<dbReference type="Pfam" id="PF01453">
    <property type="entry name" value="B_lectin"/>
    <property type="match status" value="1"/>
</dbReference>
<dbReference type="Gene3D" id="2.90.10.10">
    <property type="entry name" value="Bulb-type lectin domain"/>
    <property type="match status" value="2"/>
</dbReference>
<proteinExistence type="predicted"/>
<dbReference type="SMART" id="SM00108">
    <property type="entry name" value="B_lectin"/>
    <property type="match status" value="1"/>
</dbReference>
<protein>
    <recommendedName>
        <fullName evidence="2">Bulb-type lectin domain-containing protein</fullName>
    </recommendedName>
</protein>
<dbReference type="SUPFAM" id="SSF51110">
    <property type="entry name" value="alpha-D-mannose-specific plant lectins"/>
    <property type="match status" value="2"/>
</dbReference>
<dbReference type="InterPro" id="IPR036426">
    <property type="entry name" value="Bulb-type_lectin_dom_sf"/>
</dbReference>
<evidence type="ECO:0000256" key="1">
    <source>
        <dbReference type="ARBA" id="ARBA00022729"/>
    </source>
</evidence>
<dbReference type="InterPro" id="IPR001480">
    <property type="entry name" value="Bulb-type_lectin_dom"/>
</dbReference>
<dbReference type="InterPro" id="IPR051343">
    <property type="entry name" value="G-type_lectin_kinases/EP1-like"/>
</dbReference>
<keyword evidence="1" id="KW-0732">Signal</keyword>
<dbReference type="Proteomes" id="UP000607653">
    <property type="component" value="Unassembled WGS sequence"/>
</dbReference>
<accession>A0A822Y7U8</accession>
<name>A0A822Y7U8_NELNU</name>
<evidence type="ECO:0000259" key="2">
    <source>
        <dbReference type="PROSITE" id="PS50927"/>
    </source>
</evidence>
<comment type="caution">
    <text evidence="3">The sequence shown here is derived from an EMBL/GenBank/DDBJ whole genome shotgun (WGS) entry which is preliminary data.</text>
</comment>
<organism evidence="3 4">
    <name type="scientific">Nelumbo nucifera</name>
    <name type="common">Sacred lotus</name>
    <dbReference type="NCBI Taxonomy" id="4432"/>
    <lineage>
        <taxon>Eukaryota</taxon>
        <taxon>Viridiplantae</taxon>
        <taxon>Streptophyta</taxon>
        <taxon>Embryophyta</taxon>
        <taxon>Tracheophyta</taxon>
        <taxon>Spermatophyta</taxon>
        <taxon>Magnoliopsida</taxon>
        <taxon>Proteales</taxon>
        <taxon>Nelumbonaceae</taxon>
        <taxon>Nelumbo</taxon>
    </lineage>
</organism>
<dbReference type="PROSITE" id="PS50927">
    <property type="entry name" value="BULB_LECTIN"/>
    <property type="match status" value="1"/>
</dbReference>
<dbReference type="AlphaFoldDB" id="A0A822Y7U8"/>
<reference evidence="3 4" key="1">
    <citation type="journal article" date="2020" name="Mol. Biol. Evol.">
        <title>Distinct Expression and Methylation Patterns for Genes with Different Fates following a Single Whole-Genome Duplication in Flowering Plants.</title>
        <authorList>
            <person name="Shi T."/>
            <person name="Rahmani R.S."/>
            <person name="Gugger P.F."/>
            <person name="Wang M."/>
            <person name="Li H."/>
            <person name="Zhang Y."/>
            <person name="Li Z."/>
            <person name="Wang Q."/>
            <person name="Van de Peer Y."/>
            <person name="Marchal K."/>
            <person name="Chen J."/>
        </authorList>
    </citation>
    <scope>NUCLEOTIDE SEQUENCE [LARGE SCALE GENOMIC DNA]</scope>
    <source>
        <tissue evidence="3">Leaf</tissue>
    </source>
</reference>
<dbReference type="PANTHER" id="PTHR47976:SF7">
    <property type="entry name" value="RECEPTOR-LIKE SERINE_THREONINE-PROTEIN KINASE"/>
    <property type="match status" value="1"/>
</dbReference>
<evidence type="ECO:0000313" key="3">
    <source>
        <dbReference type="EMBL" id="DAD30104.1"/>
    </source>
</evidence>
<dbReference type="PANTHER" id="PTHR47976">
    <property type="entry name" value="G-TYPE LECTIN S-RECEPTOR-LIKE SERINE/THREONINE-PROTEIN KINASE SD2-5"/>
    <property type="match status" value="1"/>
</dbReference>
<evidence type="ECO:0000313" key="4">
    <source>
        <dbReference type="Proteomes" id="UP000607653"/>
    </source>
</evidence>
<feature type="domain" description="Bulb-type lectin" evidence="2">
    <location>
        <begin position="1"/>
        <end position="89"/>
    </location>
</feature>
<keyword evidence="4" id="KW-1185">Reference proteome</keyword>
<gene>
    <name evidence="3" type="ORF">HUJ06_031573</name>
</gene>
<sequence>MPMATPLVFGSPETLQKTVVWIANRDDPPPQQDDRLVLTSDGKLILQTTAPQPKSIAEAAQSALWASMLDTGNFVIFNSRGNVLWQSFDFPTDTLLPGQSLVVEGELFSSIFVTNHSTGRFYIRMQSDGNLVQYPTGDERTSTSYYASNTCCRQDNLTTLNFTEDGSLRCQYNDSVQQWVSVLQQRNSLLPMDYRYRRDLPVVCFESE</sequence>
<dbReference type="EMBL" id="DUZY01000002">
    <property type="protein sequence ID" value="DAD30104.1"/>
    <property type="molecule type" value="Genomic_DNA"/>
</dbReference>